<dbReference type="AlphaFoldDB" id="A0A4R1YHX3"/>
<organism evidence="1 2">
    <name type="scientific">Rhodovulum steppense</name>
    <dbReference type="NCBI Taxonomy" id="540251"/>
    <lineage>
        <taxon>Bacteria</taxon>
        <taxon>Pseudomonadati</taxon>
        <taxon>Pseudomonadota</taxon>
        <taxon>Alphaproteobacteria</taxon>
        <taxon>Rhodobacterales</taxon>
        <taxon>Paracoccaceae</taxon>
        <taxon>Rhodovulum</taxon>
    </lineage>
</organism>
<sequence>MGHGAWPCRGSAAAFDISEPVDFDARTARMGGEVHALEVGTNVFEGRLRSEAAFPFDQDVINFSLEAADRIEEIRLDYLGGSVTGFEALDIDLRLTSDHGRGFNQQARPFDALGDPVRVDFIPGALAIFAARTGAPDAYVRIGFGKGSGRIPIAYDVAYRLVIVVAP</sequence>
<keyword evidence="2" id="KW-1185">Reference proteome</keyword>
<evidence type="ECO:0000313" key="1">
    <source>
        <dbReference type="EMBL" id="TCM75878.1"/>
    </source>
</evidence>
<dbReference type="EMBL" id="SLVM01000036">
    <property type="protein sequence ID" value="TCM75878.1"/>
    <property type="molecule type" value="Genomic_DNA"/>
</dbReference>
<reference evidence="1 2" key="1">
    <citation type="submission" date="2019-03" db="EMBL/GenBank/DDBJ databases">
        <title>Genomic Encyclopedia of Type Strains, Phase IV (KMG-IV): sequencing the most valuable type-strain genomes for metagenomic binning, comparative biology and taxonomic classification.</title>
        <authorList>
            <person name="Goeker M."/>
        </authorList>
    </citation>
    <scope>NUCLEOTIDE SEQUENCE [LARGE SCALE GENOMIC DNA]</scope>
    <source>
        <strain evidence="1 2">DSM 21153</strain>
    </source>
</reference>
<protein>
    <submittedName>
        <fullName evidence="1">Uncharacterized protein</fullName>
    </submittedName>
</protein>
<gene>
    <name evidence="1" type="ORF">EV216_1366</name>
</gene>
<evidence type="ECO:0000313" key="2">
    <source>
        <dbReference type="Proteomes" id="UP000295277"/>
    </source>
</evidence>
<comment type="caution">
    <text evidence="1">The sequence shown here is derived from an EMBL/GenBank/DDBJ whole genome shotgun (WGS) entry which is preliminary data.</text>
</comment>
<dbReference type="Proteomes" id="UP000295277">
    <property type="component" value="Unassembled WGS sequence"/>
</dbReference>
<name>A0A4R1YHX3_9RHOB</name>
<proteinExistence type="predicted"/>
<accession>A0A4R1YHX3</accession>